<name>E0VPJ4_PEDHC</name>
<dbReference type="GO" id="GO:0003964">
    <property type="term" value="F:RNA-directed DNA polymerase activity"/>
    <property type="evidence" value="ECO:0007669"/>
    <property type="project" value="UniProtKB-KW"/>
</dbReference>
<dbReference type="InterPro" id="IPR000477">
    <property type="entry name" value="RT_dom"/>
</dbReference>
<dbReference type="AlphaFoldDB" id="E0VPJ4"/>
<protein>
    <submittedName>
        <fullName evidence="3 4">Reverse transcriptase, putative</fullName>
    </submittedName>
</protein>
<keyword evidence="5" id="KW-1185">Reference proteome</keyword>
<dbReference type="PANTHER" id="PTHR35450:SF2">
    <property type="entry name" value="REVERSE TRANSCRIPTASE DOMAIN-CONTAINING PROTEIN"/>
    <property type="match status" value="1"/>
</dbReference>
<dbReference type="EnsemblMetazoa" id="PHUM361000-RA">
    <property type="protein sequence ID" value="PHUM361000-PA"/>
    <property type="gene ID" value="PHUM361000"/>
</dbReference>
<feature type="domain" description="Reverse transcriptase" evidence="2">
    <location>
        <begin position="458"/>
        <end position="738"/>
    </location>
</feature>
<dbReference type="VEuPathDB" id="VectorBase:PHUM361000"/>
<gene>
    <name evidence="4" type="primary">8232140</name>
    <name evidence="3" type="ORF">Phum_PHUM361000</name>
</gene>
<evidence type="ECO:0000256" key="1">
    <source>
        <dbReference type="SAM" id="MobiDB-lite"/>
    </source>
</evidence>
<dbReference type="KEGG" id="phu:Phum_PHUM361000"/>
<accession>E0VPJ4</accession>
<dbReference type="HOGENOM" id="CLU_008338_4_0_1"/>
<reference evidence="3" key="1">
    <citation type="submission" date="2007-04" db="EMBL/GenBank/DDBJ databases">
        <title>Annotation of Pediculus humanus corporis strain USDA.</title>
        <authorList>
            <person name="Kirkness E."/>
            <person name="Hannick L."/>
            <person name="Hass B."/>
            <person name="Bruggner R."/>
            <person name="Lawson D."/>
            <person name="Bidwell S."/>
            <person name="Joardar V."/>
            <person name="Caler E."/>
            <person name="Walenz B."/>
            <person name="Inman J."/>
            <person name="Schobel S."/>
            <person name="Galinsky K."/>
            <person name="Amedeo P."/>
            <person name="Strausberg R."/>
        </authorList>
    </citation>
    <scope>NUCLEOTIDE SEQUENCE</scope>
    <source>
        <strain evidence="3">USDA</strain>
    </source>
</reference>
<evidence type="ECO:0000313" key="5">
    <source>
        <dbReference type="Proteomes" id="UP000009046"/>
    </source>
</evidence>
<dbReference type="CDD" id="cd01650">
    <property type="entry name" value="RT_nLTR_like"/>
    <property type="match status" value="1"/>
</dbReference>
<keyword evidence="3" id="KW-0808">Transferase</keyword>
<sequence length="1168" mass="136029">MRTRQSKNQNKSCSTVDLRQLDENVNFTASDPGHSNDVSHRSPVQETTRSHRIRWTQEDLQELMWCYFYSQKFGSGSESDTFKIWRGRNPNSRKDMTSKKLAAQRRYIIKKIENDKLEEIKKNVDSSCSNVIRDNAPIITKLNESNNNNRYETDTDEQLLTDAEMKSIEERLIEEIKKVKMCPLINREPLRKIYKNKKATEVLHLIDNTLINVLEKVVDINLTTINEIIYAAGVVATDIILGPRKEARHKGIETKKSTSPIWIQRIEGKIKRIRSHISLVSEMKKNNNLKKRTIKKLDHLKRIYKLKTMEDIELTMETLKQKVLLYSQRIRRYKKREQFWRQNKLFESDPKKFYRTIREQNIQNGSSTLNVEKMADFWSNIWEKSHPLNKNSTWMNKEKEAHAWIASSTMSDIIMADLEICLKNTANWKSPGLDRVQNFWIKNFTSTHKYLLVSINKLIMGRQEMPEWITTGKTYLLPKKSGAMEPKDFRPITCLPTMYKIITAIIAEKIYGHLRKNNIFPPEQYGCRKGSYGCKEVLLINKLIMASAKQKRKNLSMAWIDYQKAFDSVPHEWIIEALKIYKVDPKITAFCEKSMKNWCTQLEVQKYSSRKIFIKRGIFQGDSLSPLLFCMSLIPLSRQLNIKDQGYQLVPGGRKITHMLYMDDLKLYAKNEEELNKMLRTVQTFSSDINMKFGLEKCARINIVRGKLKQKQNIEDSEEELIKELDPGSSYKYLGIEENFGIANKEIKPRLKKEYFKRLRLILQSELNGRNKITAVGTLAVPVIEYSFGLVDWTKEEITHLDRRTRKILTMNGALHPKADVDRLYVSRKDGGRGLRQIEAAHQNAIIGMGKYIESHREDPILAQVIHAEEKTTKKGVLKRAKQIVQENKENEIMEEGQLATYNSKAQSQKKLIGKWEQKKLHGQYLKRINAEDINKKSTHNWLRRGKLKIETEAFITAAQDQALRTHNYEKVILKVRQDDKCRICQSQSETIDHLISGCPILAKHEYLERHNKICQYLHWSICREYGMDGLPKEWYNHIPSPVTTVGPCTVLYDQQIHTDRTVPANKPDIILRHNGEKWCKLIEVSVPAEKNTTAKEADKRLKYRNLEIEITRMWGTKTETIPVIVGALGAMPHSIKGNLKKIMKNLKEETIQEIALCGTAHILRKIL</sequence>
<dbReference type="InterPro" id="IPR043502">
    <property type="entry name" value="DNA/RNA_pol_sf"/>
</dbReference>
<dbReference type="OMA" id="FFRANIS"/>
<dbReference type="SUPFAM" id="SSF56672">
    <property type="entry name" value="DNA/RNA polymerases"/>
    <property type="match status" value="1"/>
</dbReference>
<dbReference type="PANTHER" id="PTHR35450">
    <property type="entry name" value="REVERSE TRANSCRIPTASE DOMAIN-CONTAINING PROTEIN"/>
    <property type="match status" value="1"/>
</dbReference>
<dbReference type="OrthoDB" id="5962029at2759"/>
<dbReference type="InParanoid" id="E0VPJ4"/>
<dbReference type="RefSeq" id="XP_002428038.1">
    <property type="nucleotide sequence ID" value="XM_002427993.1"/>
</dbReference>
<dbReference type="EMBL" id="DS235366">
    <property type="protein sequence ID" value="EEB15300.1"/>
    <property type="molecule type" value="Genomic_DNA"/>
</dbReference>
<dbReference type="PROSITE" id="PS50878">
    <property type="entry name" value="RT_POL"/>
    <property type="match status" value="1"/>
</dbReference>
<dbReference type="Proteomes" id="UP000009046">
    <property type="component" value="Unassembled WGS sequence"/>
</dbReference>
<organism>
    <name type="scientific">Pediculus humanus subsp. corporis</name>
    <name type="common">Body louse</name>
    <dbReference type="NCBI Taxonomy" id="121224"/>
    <lineage>
        <taxon>Eukaryota</taxon>
        <taxon>Metazoa</taxon>
        <taxon>Ecdysozoa</taxon>
        <taxon>Arthropoda</taxon>
        <taxon>Hexapoda</taxon>
        <taxon>Insecta</taxon>
        <taxon>Pterygota</taxon>
        <taxon>Neoptera</taxon>
        <taxon>Paraneoptera</taxon>
        <taxon>Psocodea</taxon>
        <taxon>Troctomorpha</taxon>
        <taxon>Phthiraptera</taxon>
        <taxon>Anoplura</taxon>
        <taxon>Pediculidae</taxon>
        <taxon>Pediculus</taxon>
    </lineage>
</organism>
<keyword evidence="3" id="KW-0548">Nucleotidyltransferase</keyword>
<reference evidence="3" key="2">
    <citation type="submission" date="2007-04" db="EMBL/GenBank/DDBJ databases">
        <title>The genome of the human body louse.</title>
        <authorList>
            <consortium name="The Human Body Louse Genome Consortium"/>
            <person name="Kirkness E."/>
            <person name="Walenz B."/>
            <person name="Hass B."/>
            <person name="Bruggner R."/>
            <person name="Strausberg R."/>
        </authorList>
    </citation>
    <scope>NUCLEOTIDE SEQUENCE</scope>
    <source>
        <strain evidence="3">USDA</strain>
    </source>
</reference>
<dbReference type="eggNOG" id="KOG1075">
    <property type="taxonomic scope" value="Eukaryota"/>
</dbReference>
<feature type="region of interest" description="Disordered" evidence="1">
    <location>
        <begin position="26"/>
        <end position="50"/>
    </location>
</feature>
<keyword evidence="3" id="KW-0695">RNA-directed DNA polymerase</keyword>
<reference evidence="4" key="3">
    <citation type="submission" date="2021-02" db="UniProtKB">
        <authorList>
            <consortium name="EnsemblMetazoa"/>
        </authorList>
    </citation>
    <scope>IDENTIFICATION</scope>
    <source>
        <strain evidence="4">USDA</strain>
    </source>
</reference>
<dbReference type="CTD" id="8232140"/>
<evidence type="ECO:0000259" key="2">
    <source>
        <dbReference type="PROSITE" id="PS50878"/>
    </source>
</evidence>
<dbReference type="GeneID" id="8232140"/>
<dbReference type="EMBL" id="AAZO01004196">
    <property type="status" value="NOT_ANNOTATED_CDS"/>
    <property type="molecule type" value="Genomic_DNA"/>
</dbReference>
<evidence type="ECO:0000313" key="3">
    <source>
        <dbReference type="EMBL" id="EEB15300.1"/>
    </source>
</evidence>
<dbReference type="Pfam" id="PF00078">
    <property type="entry name" value="RVT_1"/>
    <property type="match status" value="1"/>
</dbReference>
<evidence type="ECO:0000313" key="4">
    <source>
        <dbReference type="EnsemblMetazoa" id="PHUM361000-PA"/>
    </source>
</evidence>
<proteinExistence type="predicted"/>